<sequence length="210" mass="23262">MWIYRTLSIRVYRYVASFISYWQELERNRICMEKTNSNASVKFLPNAEVENLCGMPETVSIGCNSVIRGQLLVFAHGGKISIGEDCYLGEGSRIWSAESVTVGNRVLVSHNVNIHDTNSHSINCETRYQHILEIMSKGHPKKNNVDIVSQSIVIEDDVWIGFNSTVLKGVRIGRGAIIAAGAVVTKNVPEFSIVAGNPGKVVKKTEHVCN</sequence>
<dbReference type="GO" id="GO:0005829">
    <property type="term" value="C:cytosol"/>
    <property type="evidence" value="ECO:0007669"/>
    <property type="project" value="TreeGrafter"/>
</dbReference>
<reference evidence="5" key="1">
    <citation type="submission" date="2018-04" db="EMBL/GenBank/DDBJ databases">
        <authorList>
            <person name="Cornet L."/>
        </authorList>
    </citation>
    <scope>NUCLEOTIDE SEQUENCE [LARGE SCALE GENOMIC DNA]</scope>
</reference>
<dbReference type="GO" id="GO:0031470">
    <property type="term" value="C:carboxysome"/>
    <property type="evidence" value="ECO:0007669"/>
    <property type="project" value="UniProtKB-ARBA"/>
</dbReference>
<dbReference type="AlphaFoldDB" id="A0A2W4UGC2"/>
<evidence type="ECO:0000313" key="5">
    <source>
        <dbReference type="Proteomes" id="UP000249354"/>
    </source>
</evidence>
<comment type="caution">
    <text evidence="4">The sequence shown here is derived from an EMBL/GenBank/DDBJ whole genome shotgun (WGS) entry which is preliminary data.</text>
</comment>
<keyword evidence="2 4" id="KW-0808">Transferase</keyword>
<accession>A0A2W4UGC2</accession>
<keyword evidence="4" id="KW-0012">Acyltransferase</keyword>
<dbReference type="Proteomes" id="UP000249354">
    <property type="component" value="Unassembled WGS sequence"/>
</dbReference>
<dbReference type="Pfam" id="PF14602">
    <property type="entry name" value="Hexapep_2"/>
    <property type="match status" value="1"/>
</dbReference>
<dbReference type="PANTHER" id="PTHR23416">
    <property type="entry name" value="SIALIC ACID SYNTHASE-RELATED"/>
    <property type="match status" value="1"/>
</dbReference>
<dbReference type="Pfam" id="PF00132">
    <property type="entry name" value="Hexapep"/>
    <property type="match status" value="1"/>
</dbReference>
<evidence type="ECO:0000256" key="1">
    <source>
        <dbReference type="ARBA" id="ARBA00007274"/>
    </source>
</evidence>
<gene>
    <name evidence="4" type="ORF">DCF25_08815</name>
</gene>
<keyword evidence="3" id="KW-0677">Repeat</keyword>
<dbReference type="PANTHER" id="PTHR23416:SF23">
    <property type="entry name" value="ACETYLTRANSFERASE C18B11.09C-RELATED"/>
    <property type="match status" value="1"/>
</dbReference>
<dbReference type="InterPro" id="IPR018357">
    <property type="entry name" value="Hexapep_transf_CS"/>
</dbReference>
<evidence type="ECO:0000256" key="3">
    <source>
        <dbReference type="ARBA" id="ARBA00022737"/>
    </source>
</evidence>
<organism evidence="4 5">
    <name type="scientific">Leptolyngbya foveolarum</name>
    <dbReference type="NCBI Taxonomy" id="47253"/>
    <lineage>
        <taxon>Bacteria</taxon>
        <taxon>Bacillati</taxon>
        <taxon>Cyanobacteriota</taxon>
        <taxon>Cyanophyceae</taxon>
        <taxon>Leptolyngbyales</taxon>
        <taxon>Leptolyngbyaceae</taxon>
        <taxon>Leptolyngbya group</taxon>
        <taxon>Leptolyngbya</taxon>
    </lineage>
</organism>
<evidence type="ECO:0000256" key="2">
    <source>
        <dbReference type="ARBA" id="ARBA00022679"/>
    </source>
</evidence>
<dbReference type="InterPro" id="IPR011004">
    <property type="entry name" value="Trimer_LpxA-like_sf"/>
</dbReference>
<name>A0A2W4UGC2_9CYAN</name>
<dbReference type="GO" id="GO:0043886">
    <property type="term" value="F:structural constituent of carboxysome shell"/>
    <property type="evidence" value="ECO:0007669"/>
    <property type="project" value="UniProtKB-ARBA"/>
</dbReference>
<proteinExistence type="inferred from homology"/>
<reference evidence="4 5" key="2">
    <citation type="submission" date="2018-06" db="EMBL/GenBank/DDBJ databases">
        <title>Metagenomic assembly of (sub)arctic Cyanobacteria and their associated microbiome from non-axenic cultures.</title>
        <authorList>
            <person name="Baurain D."/>
        </authorList>
    </citation>
    <scope>NUCLEOTIDE SEQUENCE [LARGE SCALE GENOMIC DNA]</scope>
    <source>
        <strain evidence="4">ULC129bin1</strain>
    </source>
</reference>
<dbReference type="InterPro" id="IPR051159">
    <property type="entry name" value="Hexapeptide_acetyltransf"/>
</dbReference>
<dbReference type="SUPFAM" id="SSF51161">
    <property type="entry name" value="Trimeric LpxA-like enzymes"/>
    <property type="match status" value="1"/>
</dbReference>
<dbReference type="EMBL" id="QBMC01000046">
    <property type="protein sequence ID" value="PZO19274.1"/>
    <property type="molecule type" value="Genomic_DNA"/>
</dbReference>
<protein>
    <submittedName>
        <fullName evidence="4">Acyltransferase</fullName>
    </submittedName>
</protein>
<comment type="similarity">
    <text evidence="1">Belongs to the transferase hexapeptide repeat family.</text>
</comment>
<dbReference type="InterPro" id="IPR001451">
    <property type="entry name" value="Hexapep"/>
</dbReference>
<dbReference type="Gene3D" id="2.160.10.10">
    <property type="entry name" value="Hexapeptide repeat proteins"/>
    <property type="match status" value="1"/>
</dbReference>
<dbReference type="CDD" id="cd04647">
    <property type="entry name" value="LbH_MAT_like"/>
    <property type="match status" value="1"/>
</dbReference>
<dbReference type="GO" id="GO:0008374">
    <property type="term" value="F:O-acyltransferase activity"/>
    <property type="evidence" value="ECO:0007669"/>
    <property type="project" value="TreeGrafter"/>
</dbReference>
<dbReference type="PROSITE" id="PS00101">
    <property type="entry name" value="HEXAPEP_TRANSFERASES"/>
    <property type="match status" value="1"/>
</dbReference>
<evidence type="ECO:0000313" key="4">
    <source>
        <dbReference type="EMBL" id="PZO19274.1"/>
    </source>
</evidence>